<dbReference type="GO" id="GO:0005230">
    <property type="term" value="F:extracellular ligand-gated monoatomic ion channel activity"/>
    <property type="evidence" value="ECO:0007669"/>
    <property type="project" value="InterPro"/>
</dbReference>
<dbReference type="EMBL" id="CAJNRF010006870">
    <property type="protein sequence ID" value="CAF2085963.1"/>
    <property type="molecule type" value="Genomic_DNA"/>
</dbReference>
<dbReference type="Proteomes" id="UP000663866">
    <property type="component" value="Unassembled WGS sequence"/>
</dbReference>
<gene>
    <name evidence="10" type="ORF">CJN711_LOCUS38168</name>
    <name evidence="9" type="ORF">KQP761_LOCUS17689</name>
    <name evidence="12" type="ORF">MBJ925_LOCUS19934</name>
    <name evidence="15" type="ORF">OVN521_LOCUS15677</name>
    <name evidence="14" type="ORF">UXM345_LOCUS13980</name>
    <name evidence="11" type="ORF">WKI299_LOCUS17157</name>
    <name evidence="13" type="ORF">XDN619_LOCUS29165</name>
</gene>
<proteinExistence type="predicted"/>
<dbReference type="PANTHER" id="PTHR18945">
    <property type="entry name" value="NEUROTRANSMITTER GATED ION CHANNEL"/>
    <property type="match status" value="1"/>
</dbReference>
<dbReference type="CDD" id="cd19051">
    <property type="entry name" value="LGIC_TM_cation"/>
    <property type="match status" value="1"/>
</dbReference>
<evidence type="ECO:0000256" key="2">
    <source>
        <dbReference type="ARBA" id="ARBA00022692"/>
    </source>
</evidence>
<evidence type="ECO:0000256" key="5">
    <source>
        <dbReference type="SAM" id="Phobius"/>
    </source>
</evidence>
<dbReference type="InterPro" id="IPR006202">
    <property type="entry name" value="Neur_chan_lig-bd"/>
</dbReference>
<feature type="transmembrane region" description="Helical" evidence="5">
    <location>
        <begin position="458"/>
        <end position="476"/>
    </location>
</feature>
<dbReference type="InterPro" id="IPR038050">
    <property type="entry name" value="Neuro_actylchol_rec"/>
</dbReference>
<accession>A0A815WSP3</accession>
<feature type="transmembrane region" description="Helical" evidence="5">
    <location>
        <begin position="301"/>
        <end position="325"/>
    </location>
</feature>
<reference evidence="9" key="1">
    <citation type="submission" date="2021-02" db="EMBL/GenBank/DDBJ databases">
        <authorList>
            <person name="Nowell W R."/>
        </authorList>
    </citation>
    <scope>NUCLEOTIDE SEQUENCE</scope>
</reference>
<dbReference type="OrthoDB" id="9980300at2759"/>
<protein>
    <submittedName>
        <fullName evidence="9">Uncharacterized protein</fullName>
    </submittedName>
</protein>
<evidence type="ECO:0000256" key="1">
    <source>
        <dbReference type="ARBA" id="ARBA00004141"/>
    </source>
</evidence>
<evidence type="ECO:0000256" key="4">
    <source>
        <dbReference type="ARBA" id="ARBA00023136"/>
    </source>
</evidence>
<feature type="transmembrane region" description="Helical" evidence="5">
    <location>
        <begin position="239"/>
        <end position="260"/>
    </location>
</feature>
<dbReference type="SUPFAM" id="SSF63712">
    <property type="entry name" value="Nicotinic receptor ligand binding domain-like"/>
    <property type="match status" value="1"/>
</dbReference>
<dbReference type="Proteomes" id="UP000663887">
    <property type="component" value="Unassembled WGS sequence"/>
</dbReference>
<dbReference type="InterPro" id="IPR006201">
    <property type="entry name" value="Neur_channel"/>
</dbReference>
<comment type="caution">
    <text evidence="9">The sequence shown here is derived from an EMBL/GenBank/DDBJ whole genome shotgun (WGS) entry which is preliminary data.</text>
</comment>
<evidence type="ECO:0000313" key="12">
    <source>
        <dbReference type="EMBL" id="CAF2088678.1"/>
    </source>
</evidence>
<dbReference type="EMBL" id="CAJNOW010008968">
    <property type="protein sequence ID" value="CAF1551553.1"/>
    <property type="molecule type" value="Genomic_DNA"/>
</dbReference>
<dbReference type="FunFam" id="2.70.170.10:FF:000028">
    <property type="entry name" value="AcetylCholine Receptor"/>
    <property type="match status" value="1"/>
</dbReference>
<feature type="domain" description="Neurotransmitter-gated ion-channel ligand-binding" evidence="7">
    <location>
        <begin position="40"/>
        <end position="235"/>
    </location>
</feature>
<keyword evidence="4 5" id="KW-0472">Membrane</keyword>
<evidence type="ECO:0000313" key="10">
    <source>
        <dbReference type="EMBL" id="CAF1622416.1"/>
    </source>
</evidence>
<dbReference type="Pfam" id="PF02931">
    <property type="entry name" value="Neur_chan_LBD"/>
    <property type="match status" value="1"/>
</dbReference>
<dbReference type="EMBL" id="CAJNRE010010197">
    <property type="protein sequence ID" value="CAF2088678.1"/>
    <property type="molecule type" value="Genomic_DNA"/>
</dbReference>
<dbReference type="Proteomes" id="UP000663855">
    <property type="component" value="Unassembled WGS sequence"/>
</dbReference>
<organism evidence="9 16">
    <name type="scientific">Rotaria magnacalcarata</name>
    <dbReference type="NCBI Taxonomy" id="392030"/>
    <lineage>
        <taxon>Eukaryota</taxon>
        <taxon>Metazoa</taxon>
        <taxon>Spiralia</taxon>
        <taxon>Gnathifera</taxon>
        <taxon>Rotifera</taxon>
        <taxon>Eurotatoria</taxon>
        <taxon>Bdelloidea</taxon>
        <taxon>Philodinida</taxon>
        <taxon>Philodinidae</taxon>
        <taxon>Rotaria</taxon>
    </lineage>
</organism>
<dbReference type="InterPro" id="IPR006029">
    <property type="entry name" value="Neurotrans-gated_channel_TM"/>
</dbReference>
<feature type="signal peptide" evidence="6">
    <location>
        <begin position="1"/>
        <end position="30"/>
    </location>
</feature>
<evidence type="ECO:0000313" key="14">
    <source>
        <dbReference type="EMBL" id="CAF3962073.1"/>
    </source>
</evidence>
<keyword evidence="6" id="KW-0732">Signal</keyword>
<feature type="transmembrane region" description="Helical" evidence="5">
    <location>
        <begin position="272"/>
        <end position="289"/>
    </location>
</feature>
<dbReference type="Proteomes" id="UP000663856">
    <property type="component" value="Unassembled WGS sequence"/>
</dbReference>
<dbReference type="Proteomes" id="UP000663842">
    <property type="component" value="Unassembled WGS sequence"/>
</dbReference>
<evidence type="ECO:0000313" key="16">
    <source>
        <dbReference type="Proteomes" id="UP000663834"/>
    </source>
</evidence>
<dbReference type="EMBL" id="CAJOBF010001549">
    <property type="protein sequence ID" value="CAF3962073.1"/>
    <property type="molecule type" value="Genomic_DNA"/>
</dbReference>
<evidence type="ECO:0000256" key="3">
    <source>
        <dbReference type="ARBA" id="ARBA00022989"/>
    </source>
</evidence>
<dbReference type="GO" id="GO:0004888">
    <property type="term" value="F:transmembrane signaling receptor activity"/>
    <property type="evidence" value="ECO:0007669"/>
    <property type="project" value="InterPro"/>
</dbReference>
<dbReference type="Proteomes" id="UP000663834">
    <property type="component" value="Unassembled WGS sequence"/>
</dbReference>
<dbReference type="Gene3D" id="1.20.58.390">
    <property type="entry name" value="Neurotransmitter-gated ion-channel transmembrane domain"/>
    <property type="match status" value="1"/>
</dbReference>
<dbReference type="InterPro" id="IPR036719">
    <property type="entry name" value="Neuro-gated_channel_TM_sf"/>
</dbReference>
<dbReference type="Gene3D" id="2.70.170.10">
    <property type="entry name" value="Neurotransmitter-gated ion-channel ligand-binding domain"/>
    <property type="match status" value="1"/>
</dbReference>
<dbReference type="Proteomes" id="UP000663824">
    <property type="component" value="Unassembled WGS sequence"/>
</dbReference>
<sequence length="510" mass="59256">MSYSTKSFIIFQEVLLLLLNIFLRSSYVSTNEVELRKLLFYERPYDRRVCPEAGITKVHTNLILLQIESVDEKAQVVTSNVQLICAWCDPYMSWNVSRYNITELSVGSNYLWTPDVVLVNSADGKHSRNREHYALILRHDGYVRFMFQDLWKTICKVRSTYFPFDQQHCTIIIRSGSRDGHSVKFIQRRPIVGHSFIRGEWELLNSYTEIVDERISDFGQADYSLVRFSLILKRNHVHYLIKIILPFALVSFVTLFTFLLPPQTGEKLTLNVTILLSLVIYLQLLSGYIPKSDDETPILTLFCNANFFLVVLSCIMTVYVSYLYHRPTTSNIACVPSHMKIILLDYLSPLVYCNVKKHLKTRRLAKRHEVEENRPRRLSSIEKRLCNLFTLKTSIQPANQQAAELLKILHQVKGHIRANWLLPLSTSNEHDTINDRLKIDNRQRLDDWQHVALVLDRVFFLLFVIAMPCTALLFIFPHSSVDNNLRSNLTDTKAQIADAKCHLLYKPTLT</sequence>
<dbReference type="InterPro" id="IPR036734">
    <property type="entry name" value="Neur_chan_lig-bd_sf"/>
</dbReference>
<keyword evidence="2 5" id="KW-0812">Transmembrane</keyword>
<evidence type="ECO:0000259" key="8">
    <source>
        <dbReference type="Pfam" id="PF02932"/>
    </source>
</evidence>
<dbReference type="PRINTS" id="PR00252">
    <property type="entry name" value="NRIONCHANNEL"/>
</dbReference>
<keyword evidence="17" id="KW-1185">Reference proteome</keyword>
<dbReference type="Pfam" id="PF02932">
    <property type="entry name" value="Neur_chan_memb"/>
    <property type="match status" value="1"/>
</dbReference>
<feature type="domain" description="Neurotransmitter-gated ion-channel transmembrane" evidence="8">
    <location>
        <begin position="243"/>
        <end position="471"/>
    </location>
</feature>
<dbReference type="AlphaFoldDB" id="A0A815WSP3"/>
<dbReference type="EMBL" id="CAJNOV010018594">
    <property type="protein sequence ID" value="CAF1622416.1"/>
    <property type="molecule type" value="Genomic_DNA"/>
</dbReference>
<keyword evidence="3 5" id="KW-1133">Transmembrane helix</keyword>
<comment type="subcellular location">
    <subcellularLocation>
        <location evidence="1">Membrane</location>
        <topology evidence="1">Multi-pass membrane protein</topology>
    </subcellularLocation>
</comment>
<evidence type="ECO:0000256" key="6">
    <source>
        <dbReference type="SAM" id="SignalP"/>
    </source>
</evidence>
<evidence type="ECO:0000259" key="7">
    <source>
        <dbReference type="Pfam" id="PF02931"/>
    </source>
</evidence>
<name>A0A815WSP3_9BILA</name>
<evidence type="ECO:0000313" key="13">
    <source>
        <dbReference type="EMBL" id="CAF2154197.1"/>
    </source>
</evidence>
<evidence type="ECO:0000313" key="17">
    <source>
        <dbReference type="Proteomes" id="UP000663866"/>
    </source>
</evidence>
<dbReference type="GO" id="GO:0016020">
    <property type="term" value="C:membrane"/>
    <property type="evidence" value="ECO:0007669"/>
    <property type="project" value="UniProtKB-SubCell"/>
</dbReference>
<dbReference type="EMBL" id="CAJOBG010002522">
    <property type="protein sequence ID" value="CAF4012021.1"/>
    <property type="molecule type" value="Genomic_DNA"/>
</dbReference>
<feature type="chain" id="PRO_5036229193" evidence="6">
    <location>
        <begin position="31"/>
        <end position="510"/>
    </location>
</feature>
<evidence type="ECO:0000313" key="11">
    <source>
        <dbReference type="EMBL" id="CAF2085963.1"/>
    </source>
</evidence>
<dbReference type="EMBL" id="CAJNRG010014263">
    <property type="protein sequence ID" value="CAF2154197.1"/>
    <property type="molecule type" value="Genomic_DNA"/>
</dbReference>
<evidence type="ECO:0000313" key="9">
    <source>
        <dbReference type="EMBL" id="CAF1551553.1"/>
    </source>
</evidence>
<dbReference type="SUPFAM" id="SSF90112">
    <property type="entry name" value="Neurotransmitter-gated ion-channel transmembrane pore"/>
    <property type="match status" value="1"/>
</dbReference>
<evidence type="ECO:0000313" key="15">
    <source>
        <dbReference type="EMBL" id="CAF4012021.1"/>
    </source>
</evidence>